<dbReference type="PANTHER" id="PTHR43584:SF8">
    <property type="entry name" value="N-ACETYLMURAMATE ALPHA-1-PHOSPHATE URIDYLYLTRANSFERASE"/>
    <property type="match status" value="1"/>
</dbReference>
<proteinExistence type="predicted"/>
<reference evidence="4 5" key="1">
    <citation type="journal article" date="2016" name="Nat. Commun.">
        <title>Thousands of microbial genomes shed light on interconnected biogeochemical processes in an aquifer system.</title>
        <authorList>
            <person name="Anantharaman K."/>
            <person name="Brown C.T."/>
            <person name="Hug L.A."/>
            <person name="Sharon I."/>
            <person name="Castelle C.J."/>
            <person name="Probst A.J."/>
            <person name="Thomas B.C."/>
            <person name="Singh A."/>
            <person name="Wilkins M.J."/>
            <person name="Karaoz U."/>
            <person name="Brodie E.L."/>
            <person name="Williams K.H."/>
            <person name="Hubbard S.S."/>
            <person name="Banfield J.F."/>
        </authorList>
    </citation>
    <scope>NUCLEOTIDE SEQUENCE [LARGE SCALE GENOMIC DNA]</scope>
</reference>
<evidence type="ECO:0000256" key="2">
    <source>
        <dbReference type="ARBA" id="ARBA00022695"/>
    </source>
</evidence>
<dbReference type="InterPro" id="IPR025877">
    <property type="entry name" value="MobA-like_NTP_Trfase"/>
</dbReference>
<keyword evidence="1" id="KW-0808">Transferase</keyword>
<dbReference type="CDD" id="cd02523">
    <property type="entry name" value="PC_cytidylyltransferase"/>
    <property type="match status" value="1"/>
</dbReference>
<dbReference type="PANTHER" id="PTHR43584">
    <property type="entry name" value="NUCLEOTIDYL TRANSFERASE"/>
    <property type="match status" value="1"/>
</dbReference>
<keyword evidence="2" id="KW-0548">Nucleotidyltransferase</keyword>
<protein>
    <recommendedName>
        <fullName evidence="3">MobA-like NTP transferase domain-containing protein</fullName>
    </recommendedName>
</protein>
<accession>A0A1G2EDW4</accession>
<dbReference type="SUPFAM" id="SSF53448">
    <property type="entry name" value="Nucleotide-diphospho-sugar transferases"/>
    <property type="match status" value="1"/>
</dbReference>
<name>A0A1G2EDW4_9BACT</name>
<comment type="caution">
    <text evidence="4">The sequence shown here is derived from an EMBL/GenBank/DDBJ whole genome shotgun (WGS) entry which is preliminary data.</text>
</comment>
<dbReference type="GO" id="GO:0016779">
    <property type="term" value="F:nucleotidyltransferase activity"/>
    <property type="evidence" value="ECO:0007669"/>
    <property type="project" value="UniProtKB-KW"/>
</dbReference>
<dbReference type="Proteomes" id="UP000178647">
    <property type="component" value="Unassembled WGS sequence"/>
</dbReference>
<evidence type="ECO:0000256" key="1">
    <source>
        <dbReference type="ARBA" id="ARBA00022679"/>
    </source>
</evidence>
<dbReference type="Gene3D" id="3.90.550.10">
    <property type="entry name" value="Spore Coat Polysaccharide Biosynthesis Protein SpsA, Chain A"/>
    <property type="match status" value="1"/>
</dbReference>
<evidence type="ECO:0000259" key="3">
    <source>
        <dbReference type="Pfam" id="PF12804"/>
    </source>
</evidence>
<feature type="domain" description="MobA-like NTP transferase" evidence="3">
    <location>
        <begin position="4"/>
        <end position="128"/>
    </location>
</feature>
<dbReference type="EMBL" id="MHMH01000021">
    <property type="protein sequence ID" value="OGZ23973.1"/>
    <property type="molecule type" value="Genomic_DNA"/>
</dbReference>
<evidence type="ECO:0000313" key="5">
    <source>
        <dbReference type="Proteomes" id="UP000178647"/>
    </source>
</evidence>
<dbReference type="Pfam" id="PF12804">
    <property type="entry name" value="NTP_transf_3"/>
    <property type="match status" value="1"/>
</dbReference>
<evidence type="ECO:0000313" key="4">
    <source>
        <dbReference type="EMBL" id="OGZ23973.1"/>
    </source>
</evidence>
<organism evidence="4 5">
    <name type="scientific">Candidatus Nealsonbacteria bacterium RIFCSPLOWO2_01_FULL_43_32</name>
    <dbReference type="NCBI Taxonomy" id="1801672"/>
    <lineage>
        <taxon>Bacteria</taxon>
        <taxon>Candidatus Nealsoniibacteriota</taxon>
    </lineage>
</organism>
<dbReference type="InterPro" id="IPR050065">
    <property type="entry name" value="GlmU-like"/>
</dbReference>
<gene>
    <name evidence="4" type="ORF">A2896_01370</name>
</gene>
<dbReference type="InterPro" id="IPR029044">
    <property type="entry name" value="Nucleotide-diphossugar_trans"/>
</dbReference>
<dbReference type="AlphaFoldDB" id="A0A1G2EDW4"/>
<sequence length="234" mass="26375">MKTIILAAGKSTRLLPLTKETPQSMLKIGEETILEKQIRLLKEAGLEDVVVITGYLSKKMEEFCREKSIKTLFNPFYDVSGIAASLWMAKNEIKNGFLFLYSDVLFESETIGALLGQEGDICLAAKKNDLRAEAEKIIEEAGLIKRISKAKLAKENSEFIGIAKFSEYGAEKLIKELENELKDNLETSFITVIDHLIQKGETVKAYDIKDAQFIDIDFPEDLARAQKLKFSEQK</sequence>
<dbReference type="STRING" id="1801672.A2896_01370"/>